<reference evidence="1 2" key="1">
    <citation type="journal article" date="2019" name="Emerg. Microbes Infect.">
        <title>Comprehensive subspecies identification of 175 nontuberculous mycobacteria species based on 7547 genomic profiles.</title>
        <authorList>
            <person name="Matsumoto Y."/>
            <person name="Kinjo T."/>
            <person name="Motooka D."/>
            <person name="Nabeya D."/>
            <person name="Jung N."/>
            <person name="Uechi K."/>
            <person name="Horii T."/>
            <person name="Iida T."/>
            <person name="Fujita J."/>
            <person name="Nakamura S."/>
        </authorList>
    </citation>
    <scope>NUCLEOTIDE SEQUENCE [LARGE SCALE GENOMIC DNA]</scope>
    <source>
        <strain evidence="1 2">JCM 15296</strain>
    </source>
</reference>
<name>A0ABM7I6R1_9MYCO</name>
<protein>
    <submittedName>
        <fullName evidence="1">Uncharacterized protein</fullName>
    </submittedName>
</protein>
<dbReference type="EMBL" id="AP022577">
    <property type="protein sequence ID" value="BBX82208.1"/>
    <property type="molecule type" value="Genomic_DNA"/>
</dbReference>
<dbReference type="Proteomes" id="UP000465609">
    <property type="component" value="Chromosome"/>
</dbReference>
<keyword evidence="2" id="KW-1185">Reference proteome</keyword>
<sequence>MRFEFSFAGDTEVFTAFGGANDANGWMCPVVDRSTLVAVVDHCRRLGANPGLELRFVRGSAAWVQEFAPGPNGRQMIAERPMLTDAAGHYLLDLGLPLVARELSCSG</sequence>
<proteinExistence type="predicted"/>
<gene>
    <name evidence="1" type="ORF">MAUB_00810</name>
</gene>
<evidence type="ECO:0000313" key="1">
    <source>
        <dbReference type="EMBL" id="BBX82208.1"/>
    </source>
</evidence>
<organism evidence="1 2">
    <name type="scientific">Mycolicibacterium aubagnense</name>
    <dbReference type="NCBI Taxonomy" id="319707"/>
    <lineage>
        <taxon>Bacteria</taxon>
        <taxon>Bacillati</taxon>
        <taxon>Actinomycetota</taxon>
        <taxon>Actinomycetes</taxon>
        <taxon>Mycobacteriales</taxon>
        <taxon>Mycobacteriaceae</taxon>
        <taxon>Mycolicibacterium</taxon>
    </lineage>
</organism>
<evidence type="ECO:0000313" key="2">
    <source>
        <dbReference type="Proteomes" id="UP000465609"/>
    </source>
</evidence>
<accession>A0ABM7I6R1</accession>
<dbReference type="RefSeq" id="WP_138233452.1">
    <property type="nucleotide sequence ID" value="NZ_AP022577.1"/>
</dbReference>